<keyword evidence="3" id="KW-1185">Reference proteome</keyword>
<feature type="compositionally biased region" description="Basic and acidic residues" evidence="1">
    <location>
        <begin position="54"/>
        <end position="66"/>
    </location>
</feature>
<feature type="compositionally biased region" description="Basic and acidic residues" evidence="1">
    <location>
        <begin position="9"/>
        <end position="18"/>
    </location>
</feature>
<feature type="compositionally biased region" description="Basic and acidic residues" evidence="1">
    <location>
        <begin position="322"/>
        <end position="331"/>
    </location>
</feature>
<evidence type="ECO:0000313" key="2">
    <source>
        <dbReference type="EMBL" id="KAE8270294.1"/>
    </source>
</evidence>
<organism evidence="2 3">
    <name type="scientific">Tilletia walkeri</name>
    <dbReference type="NCBI Taxonomy" id="117179"/>
    <lineage>
        <taxon>Eukaryota</taxon>
        <taxon>Fungi</taxon>
        <taxon>Dikarya</taxon>
        <taxon>Basidiomycota</taxon>
        <taxon>Ustilaginomycotina</taxon>
        <taxon>Exobasidiomycetes</taxon>
        <taxon>Tilletiales</taxon>
        <taxon>Tilletiaceae</taxon>
        <taxon>Tilletia</taxon>
    </lineage>
</organism>
<dbReference type="Proteomes" id="UP000078113">
    <property type="component" value="Unassembled WGS sequence"/>
</dbReference>
<sequence>MPHKRAKRSVREADRFAKGQDLAPSGTGSKDGFFGGLPKGAMRVIMGAKAQADYQERRRAAADPKRIGGGPSSAKPSPDVKGKGKATTKKSAAPAAGETVSTKKDGAKHELKLLPGETLGNFNRRVEKTLAADITASLRAAATTSEKRSNKKRKASAIDEDEEDAGEAKAKSAEKAAARAALEPSSQDLKREREALLQQQQRRKHSGPEPGGEPVKDWAKVDQRRRLDDIATAPPRFTKVPKARGNPAVPAKPVSTAASSLRDSFEVEAPAGAELDSDDDREDGSRRKKSRGGGIARAVSRGRPEKKASSSTSAGKPAMAPVRERALAKEREDAIERYRALKEARLQKRNGSTSTAG</sequence>
<comment type="caution">
    <text evidence="2">The sequence shown here is derived from an EMBL/GenBank/DDBJ whole genome shotgun (WGS) entry which is preliminary data.</text>
</comment>
<feature type="compositionally biased region" description="Basic and acidic residues" evidence="1">
    <location>
        <begin position="101"/>
        <end position="112"/>
    </location>
</feature>
<dbReference type="AlphaFoldDB" id="A0A8X7ND51"/>
<feature type="compositionally biased region" description="Basic and acidic residues" evidence="1">
    <location>
        <begin position="214"/>
        <end position="229"/>
    </location>
</feature>
<gene>
    <name evidence="2" type="ORF">A4X09_0g2051</name>
</gene>
<reference evidence="2" key="2">
    <citation type="journal article" date="2019" name="IMA Fungus">
        <title>Genome sequencing and comparison of five Tilletia species to identify candidate genes for the detection of regulated species infecting wheat.</title>
        <authorList>
            <person name="Nguyen H.D.T."/>
            <person name="Sultana T."/>
            <person name="Kesanakurti P."/>
            <person name="Hambleton S."/>
        </authorList>
    </citation>
    <scope>NUCLEOTIDE SEQUENCE</scope>
    <source>
        <strain evidence="2">DAOMC 236422</strain>
    </source>
</reference>
<reference evidence="2" key="1">
    <citation type="submission" date="2016-04" db="EMBL/GenBank/DDBJ databases">
        <authorList>
            <person name="Nguyen H.D."/>
            <person name="Samba Siva P."/>
            <person name="Cullis J."/>
            <person name="Levesque C.A."/>
            <person name="Hambleton S."/>
        </authorList>
    </citation>
    <scope>NUCLEOTIDE SEQUENCE</scope>
    <source>
        <strain evidence="2">DAOMC 236422</strain>
    </source>
</reference>
<evidence type="ECO:0000256" key="1">
    <source>
        <dbReference type="SAM" id="MobiDB-lite"/>
    </source>
</evidence>
<name>A0A8X7ND51_9BASI</name>
<proteinExistence type="predicted"/>
<feature type="compositionally biased region" description="Basic and acidic residues" evidence="1">
    <location>
        <begin position="166"/>
        <end position="177"/>
    </location>
</feature>
<feature type="region of interest" description="Disordered" evidence="1">
    <location>
        <begin position="139"/>
        <end position="331"/>
    </location>
</feature>
<protein>
    <submittedName>
        <fullName evidence="2">Uncharacterized protein</fullName>
    </submittedName>
</protein>
<dbReference type="EMBL" id="LWDG02000056">
    <property type="protein sequence ID" value="KAE8270294.1"/>
    <property type="molecule type" value="Genomic_DNA"/>
</dbReference>
<accession>A0A8X7ND51</accession>
<feature type="region of interest" description="Disordered" evidence="1">
    <location>
        <begin position="1"/>
        <end position="122"/>
    </location>
</feature>
<evidence type="ECO:0000313" key="3">
    <source>
        <dbReference type="Proteomes" id="UP000078113"/>
    </source>
</evidence>